<evidence type="ECO:0000259" key="2">
    <source>
        <dbReference type="Pfam" id="PF01882"/>
    </source>
</evidence>
<comment type="caution">
    <text evidence="3">The sequence shown here is derived from an EMBL/GenBank/DDBJ whole genome shotgun (WGS) entry which is preliminary data.</text>
</comment>
<evidence type="ECO:0000313" key="3">
    <source>
        <dbReference type="EMBL" id="MBB5172575.1"/>
    </source>
</evidence>
<dbReference type="Pfam" id="PF01882">
    <property type="entry name" value="DUF58"/>
    <property type="match status" value="1"/>
</dbReference>
<reference evidence="3 4" key="1">
    <citation type="submission" date="2020-08" db="EMBL/GenBank/DDBJ databases">
        <title>Genomic Encyclopedia of Type Strains, Phase IV (KMG-IV): sequencing the most valuable type-strain genomes for metagenomic binning, comparative biology and taxonomic classification.</title>
        <authorList>
            <person name="Goeker M."/>
        </authorList>
    </citation>
    <scope>NUCLEOTIDE SEQUENCE [LARGE SCALE GENOMIC DNA]</scope>
    <source>
        <strain evidence="3 4">DSM 24696</strain>
    </source>
</reference>
<feature type="transmembrane region" description="Helical" evidence="1">
    <location>
        <begin position="37"/>
        <end position="59"/>
    </location>
</feature>
<proteinExistence type="predicted"/>
<keyword evidence="1" id="KW-0812">Transmembrane</keyword>
<name>A0A840QMG7_9BACI</name>
<organism evidence="3 4">
    <name type="scientific">Texcoconibacillus texcoconensis</name>
    <dbReference type="NCBI Taxonomy" id="1095777"/>
    <lineage>
        <taxon>Bacteria</taxon>
        <taxon>Bacillati</taxon>
        <taxon>Bacillota</taxon>
        <taxon>Bacilli</taxon>
        <taxon>Bacillales</taxon>
        <taxon>Bacillaceae</taxon>
        <taxon>Texcoconibacillus</taxon>
    </lineage>
</organism>
<dbReference type="AlphaFoldDB" id="A0A840QMG7"/>
<evidence type="ECO:0000313" key="4">
    <source>
        <dbReference type="Proteomes" id="UP000551878"/>
    </source>
</evidence>
<keyword evidence="1" id="KW-0472">Membrane</keyword>
<gene>
    <name evidence="3" type="ORF">HNQ41_000719</name>
</gene>
<keyword evidence="4" id="KW-1185">Reference proteome</keyword>
<accession>A0A840QMG7</accession>
<dbReference type="PANTHER" id="PTHR34351:SF2">
    <property type="entry name" value="DUF58 DOMAIN-CONTAINING PROTEIN"/>
    <property type="match status" value="1"/>
</dbReference>
<dbReference type="Proteomes" id="UP000551878">
    <property type="component" value="Unassembled WGS sequence"/>
</dbReference>
<evidence type="ECO:0000256" key="1">
    <source>
        <dbReference type="SAM" id="Phobius"/>
    </source>
</evidence>
<sequence length="414" mass="47603">MKRENPLVVVLKWLLKMILLVAIIAGTFSYAMFQGEFVSWFLFYSVLLIISMNVLYGLIPIGAFRVMRTFSKNAYIAGDKLRVQVTLTRRFPLPLFYLKVTDVIPGRLAKQIDEGELRGLFYPLFQRMFSFTYEIPSLPRGEHTFEGVILETDDMFGLFKKRRRLNAEDRLIVYPYYEELQHWGAYNERGSEADLSQVNAVEDMTAVVGAREYVPGDRLASVDWKLTARKNQLMTKEFEESVGQSLLLVFNENTTERSEDFERAVELVASFVMYSSQRQVPYGLWSIGERAAMYPLAYGRDQERAIMDHLAKVSPSNRGRFADQLRAGEEQISAGTKVVIVTTELGDAELERLRVLRQRRMSIDVCLVRSDGLMSQWEKRCFEALRRSGVNTYLVTRESVNEAMKEGVRNVSSS</sequence>
<feature type="transmembrane region" description="Helical" evidence="1">
    <location>
        <begin position="7"/>
        <end position="31"/>
    </location>
</feature>
<dbReference type="InterPro" id="IPR002881">
    <property type="entry name" value="DUF58"/>
</dbReference>
<keyword evidence="1" id="KW-1133">Transmembrane helix</keyword>
<dbReference type="RefSeq" id="WP_184663024.1">
    <property type="nucleotide sequence ID" value="NZ_JACHHB010000002.1"/>
</dbReference>
<protein>
    <submittedName>
        <fullName evidence="3">Uncharacterized protein (DUF58 family)</fullName>
    </submittedName>
</protein>
<dbReference type="PANTHER" id="PTHR34351">
    <property type="entry name" value="SLR1927 PROTEIN-RELATED"/>
    <property type="match status" value="1"/>
</dbReference>
<feature type="domain" description="DUF58" evidence="2">
    <location>
        <begin position="210"/>
        <end position="367"/>
    </location>
</feature>
<dbReference type="EMBL" id="JACHHB010000002">
    <property type="protein sequence ID" value="MBB5172575.1"/>
    <property type="molecule type" value="Genomic_DNA"/>
</dbReference>